<reference evidence="1 2" key="1">
    <citation type="journal article" date="2012" name="Stand. Genomic Sci.">
        <title>Complete genome sequence of the facultatively chemolithoautotrophic and methylotrophic alpha Proteobacterium Starkeya novella type strain (ATCC 8093(T)).</title>
        <authorList>
            <person name="Kappler U."/>
            <person name="Davenport K."/>
            <person name="Beatson S."/>
            <person name="Lucas S."/>
            <person name="Lapidus A."/>
            <person name="Copeland A."/>
            <person name="Berry K.W."/>
            <person name="Glavina Del Rio T."/>
            <person name="Hammon N."/>
            <person name="Dalin E."/>
            <person name="Tice H."/>
            <person name="Pitluck S."/>
            <person name="Richardson P."/>
            <person name="Bruce D."/>
            <person name="Goodwin L.A."/>
            <person name="Han C."/>
            <person name="Tapia R."/>
            <person name="Detter J.C."/>
            <person name="Chang Y.J."/>
            <person name="Jeffries C.D."/>
            <person name="Land M."/>
            <person name="Hauser L."/>
            <person name="Kyrpides N.C."/>
            <person name="Goker M."/>
            <person name="Ivanova N."/>
            <person name="Klenk H.P."/>
            <person name="Woyke T."/>
        </authorList>
    </citation>
    <scope>NUCLEOTIDE SEQUENCE [LARGE SCALE GENOMIC DNA]</scope>
    <source>
        <strain evidence="2">ATCC 8093 / DSM 506 / JCM 20403 / CCM 1077 / IAM 12100 / NBRC 12443 / NCIMB 10456</strain>
    </source>
</reference>
<dbReference type="STRING" id="639283.Snov_0018"/>
<dbReference type="NCBIfam" id="TIGR01563">
    <property type="entry name" value="gp16_SPP1"/>
    <property type="match status" value="1"/>
</dbReference>
<dbReference type="Proteomes" id="UP000006633">
    <property type="component" value="Chromosome"/>
</dbReference>
<dbReference type="HOGENOM" id="CLU_167591_0_0_5"/>
<evidence type="ECO:0000313" key="1">
    <source>
        <dbReference type="EMBL" id="ADH87355.1"/>
    </source>
</evidence>
<dbReference type="KEGG" id="sno:Snov_0018"/>
<name>D6ZZU1_ANCN5</name>
<proteinExistence type="predicted"/>
<dbReference type="InterPro" id="IPR008767">
    <property type="entry name" value="Phage_SPP1_head-tail_adaptor"/>
</dbReference>
<dbReference type="Pfam" id="PF05521">
    <property type="entry name" value="Phage_HCP"/>
    <property type="match status" value="1"/>
</dbReference>
<dbReference type="RefSeq" id="WP_013164860.1">
    <property type="nucleotide sequence ID" value="NC_014217.1"/>
</dbReference>
<keyword evidence="2" id="KW-1185">Reference proteome</keyword>
<dbReference type="EMBL" id="CP002026">
    <property type="protein sequence ID" value="ADH87355.1"/>
    <property type="molecule type" value="Genomic_DNA"/>
</dbReference>
<sequence length="116" mass="12824">MPAAGDLRERVHFQSREMIDDGYGNEQSGPWTTRFTVAAGFRPLRGGEAVMASRLESRQPYIVTVRQSSDTRGVSTDWRIVDARNTGRVFAISAAPTDPDGKRAWLEILAIEGMPS</sequence>
<dbReference type="eggNOG" id="COG5614">
    <property type="taxonomic scope" value="Bacteria"/>
</dbReference>
<protein>
    <submittedName>
        <fullName evidence="1">Phage head-tail adaptor</fullName>
    </submittedName>
</protein>
<gene>
    <name evidence="1" type="ordered locus">Snov_0018</name>
</gene>
<dbReference type="InterPro" id="IPR038666">
    <property type="entry name" value="SSP1_head-tail_sf"/>
</dbReference>
<accession>D6ZZU1</accession>
<dbReference type="OrthoDB" id="7997871at2"/>
<evidence type="ECO:0000313" key="2">
    <source>
        <dbReference type="Proteomes" id="UP000006633"/>
    </source>
</evidence>
<dbReference type="AlphaFoldDB" id="D6ZZU1"/>
<organism evidence="1 2">
    <name type="scientific">Ancylobacter novellus (strain ATCC 8093 / DSM 506 / JCM 20403 / CCM 1077 / IAM 12100 / NBRC 12443 / NCIMB 10456)</name>
    <name type="common">Starkeya novella</name>
    <dbReference type="NCBI Taxonomy" id="639283"/>
    <lineage>
        <taxon>Bacteria</taxon>
        <taxon>Pseudomonadati</taxon>
        <taxon>Pseudomonadota</taxon>
        <taxon>Alphaproteobacteria</taxon>
        <taxon>Hyphomicrobiales</taxon>
        <taxon>Xanthobacteraceae</taxon>
        <taxon>Ancylobacter</taxon>
    </lineage>
</organism>
<dbReference type="Gene3D" id="2.40.10.270">
    <property type="entry name" value="Bacteriophage SPP1 head-tail adaptor protein"/>
    <property type="match status" value="1"/>
</dbReference>